<comment type="caution">
    <text evidence="1">The sequence shown here is derived from an EMBL/GenBank/DDBJ whole genome shotgun (WGS) entry which is preliminary data.</text>
</comment>
<dbReference type="EMBL" id="DVNB01000002">
    <property type="protein sequence ID" value="HIU56188.1"/>
    <property type="molecule type" value="Genomic_DNA"/>
</dbReference>
<sequence length="199" mass="22220">MINIRDAEILDILPHTFKTDEYKALSRAIKALNAYVYDTLSSVLFWADIDNASAALLDAMAAELDAPFYSADLSDDQKRSVIAAAFIHNIRVGTVSSMTNLLAAAFGGGEVEQWYEYGGEPYYFRVNVESVYPAHVTQEAHDAFISNLNKLKPVRAKLEGASFKRTLTNKIYASAAILRRRKKSAIPAEKLNNYERGYQ</sequence>
<name>A0A9D1M968_9FIRM</name>
<accession>A0A9D1M968</accession>
<gene>
    <name evidence="1" type="ORF">IAA61_00075</name>
</gene>
<proteinExistence type="predicted"/>
<dbReference type="AlphaFoldDB" id="A0A9D1M968"/>
<protein>
    <submittedName>
        <fullName evidence="1">Phage tail protein</fullName>
    </submittedName>
</protein>
<evidence type="ECO:0000313" key="2">
    <source>
        <dbReference type="Proteomes" id="UP000824109"/>
    </source>
</evidence>
<evidence type="ECO:0000313" key="1">
    <source>
        <dbReference type="EMBL" id="HIU56188.1"/>
    </source>
</evidence>
<reference evidence="1" key="1">
    <citation type="submission" date="2020-10" db="EMBL/GenBank/DDBJ databases">
        <authorList>
            <person name="Gilroy R."/>
        </authorList>
    </citation>
    <scope>NUCLEOTIDE SEQUENCE</scope>
    <source>
        <strain evidence="1">USAMLcec3-3695</strain>
    </source>
</reference>
<dbReference type="Pfam" id="PF09684">
    <property type="entry name" value="Tail_P2_I"/>
    <property type="match status" value="1"/>
</dbReference>
<reference evidence="1" key="2">
    <citation type="journal article" date="2021" name="PeerJ">
        <title>Extensive microbial diversity within the chicken gut microbiome revealed by metagenomics and culture.</title>
        <authorList>
            <person name="Gilroy R."/>
            <person name="Ravi A."/>
            <person name="Getino M."/>
            <person name="Pursley I."/>
            <person name="Horton D.L."/>
            <person name="Alikhan N.F."/>
            <person name="Baker D."/>
            <person name="Gharbi K."/>
            <person name="Hall N."/>
            <person name="Watson M."/>
            <person name="Adriaenssens E.M."/>
            <person name="Foster-Nyarko E."/>
            <person name="Jarju S."/>
            <person name="Secka A."/>
            <person name="Antonio M."/>
            <person name="Oren A."/>
            <person name="Chaudhuri R.R."/>
            <person name="La Ragione R."/>
            <person name="Hildebrand F."/>
            <person name="Pallen M.J."/>
        </authorList>
    </citation>
    <scope>NUCLEOTIDE SEQUENCE</scope>
    <source>
        <strain evidence="1">USAMLcec3-3695</strain>
    </source>
</reference>
<organism evidence="1 2">
    <name type="scientific">Candidatus Ornithomonoglobus merdipullorum</name>
    <dbReference type="NCBI Taxonomy" id="2840895"/>
    <lineage>
        <taxon>Bacteria</taxon>
        <taxon>Bacillati</taxon>
        <taxon>Bacillota</taxon>
        <taxon>Clostridia</taxon>
        <taxon>Candidatus Ornithomonoglobus</taxon>
    </lineage>
</organism>
<dbReference type="Proteomes" id="UP000824109">
    <property type="component" value="Unassembled WGS sequence"/>
</dbReference>
<dbReference type="InterPro" id="IPR006521">
    <property type="entry name" value="Tail_protein_I"/>
</dbReference>